<gene>
    <name evidence="3" type="ORF">FLL45_21925</name>
</gene>
<dbReference type="GO" id="GO:0006749">
    <property type="term" value="P:glutathione metabolic process"/>
    <property type="evidence" value="ECO:0007669"/>
    <property type="project" value="InterPro"/>
</dbReference>
<dbReference type="InterPro" id="IPR044528">
    <property type="entry name" value="POD-like_MBL-fold"/>
</dbReference>
<feature type="domain" description="Metallo-beta-lactamase" evidence="2">
    <location>
        <begin position="16"/>
        <end position="206"/>
    </location>
</feature>
<keyword evidence="3" id="KW-0378">Hydrolase</keyword>
<dbReference type="Pfam" id="PF00753">
    <property type="entry name" value="Lactamase_B"/>
    <property type="match status" value="1"/>
</dbReference>
<name>A0A545T193_9GAMM</name>
<dbReference type="GO" id="GO:0046872">
    <property type="term" value="F:metal ion binding"/>
    <property type="evidence" value="ECO:0007669"/>
    <property type="project" value="UniProtKB-KW"/>
</dbReference>
<dbReference type="GO" id="GO:0016787">
    <property type="term" value="F:hydrolase activity"/>
    <property type="evidence" value="ECO:0007669"/>
    <property type="project" value="UniProtKB-KW"/>
</dbReference>
<dbReference type="PANTHER" id="PTHR43084:SF1">
    <property type="entry name" value="PERSULFIDE DIOXYGENASE ETHE1, MITOCHONDRIAL"/>
    <property type="match status" value="1"/>
</dbReference>
<dbReference type="Gene3D" id="3.60.15.10">
    <property type="entry name" value="Ribonuclease Z/Hydroxyacylglutathione hydrolase-like"/>
    <property type="match status" value="1"/>
</dbReference>
<evidence type="ECO:0000313" key="3">
    <source>
        <dbReference type="EMBL" id="TQV70988.1"/>
    </source>
</evidence>
<dbReference type="InterPro" id="IPR001279">
    <property type="entry name" value="Metallo-B-lactamas"/>
</dbReference>
<organism evidence="3 4">
    <name type="scientific">Aliikangiella marina</name>
    <dbReference type="NCBI Taxonomy" id="1712262"/>
    <lineage>
        <taxon>Bacteria</taxon>
        <taxon>Pseudomonadati</taxon>
        <taxon>Pseudomonadota</taxon>
        <taxon>Gammaproteobacteria</taxon>
        <taxon>Oceanospirillales</taxon>
        <taxon>Pleioneaceae</taxon>
        <taxon>Aliikangiella</taxon>
    </lineage>
</organism>
<comment type="caution">
    <text evidence="3">The sequence shown here is derived from an EMBL/GenBank/DDBJ whole genome shotgun (WGS) entry which is preliminary data.</text>
</comment>
<dbReference type="InterPro" id="IPR036866">
    <property type="entry name" value="RibonucZ/Hydroxyglut_hydro"/>
</dbReference>
<dbReference type="AlphaFoldDB" id="A0A545T193"/>
<dbReference type="PANTHER" id="PTHR43084">
    <property type="entry name" value="PERSULFIDE DIOXYGENASE ETHE1"/>
    <property type="match status" value="1"/>
</dbReference>
<dbReference type="EMBL" id="VIKR01000007">
    <property type="protein sequence ID" value="TQV70988.1"/>
    <property type="molecule type" value="Genomic_DNA"/>
</dbReference>
<sequence length="289" mass="31809">MTLQANVETFFDKPTFSFTHVVSDPTTGQAAIIDPVLDYDAAAINISQQSAQKLLDYIEANRLTVKWLLETHVHADHLTAAHWLKQQTGAPTAIGEGIKQVQETFNQIYELEGSAAGNQSDFDMLLKDGDTLPLGELTIQVMATPGHTPACCTYLVDDAAFVGDTLFMPDYGTARCDFPAGDAQTLYQSIQKTLALAADTRLFMCHDYMPGGRELQWVTTVAEQKAKNIHINDTISETAFVEMRTTRDQQLSVPKLILPALQINMRAGRLPEPSSSGVSFLKLPINQFT</sequence>
<reference evidence="3 4" key="1">
    <citation type="submission" date="2019-06" db="EMBL/GenBank/DDBJ databases">
        <title>Draft genome of Aliikangiella marina GYP-15.</title>
        <authorList>
            <person name="Wang G."/>
        </authorList>
    </citation>
    <scope>NUCLEOTIDE SEQUENCE [LARGE SCALE GENOMIC DNA]</scope>
    <source>
        <strain evidence="3 4">GYP-15</strain>
    </source>
</reference>
<dbReference type="GO" id="GO:0050313">
    <property type="term" value="F:sulfur dioxygenase activity"/>
    <property type="evidence" value="ECO:0007669"/>
    <property type="project" value="InterPro"/>
</dbReference>
<proteinExistence type="predicted"/>
<evidence type="ECO:0000259" key="2">
    <source>
        <dbReference type="SMART" id="SM00849"/>
    </source>
</evidence>
<protein>
    <submittedName>
        <fullName evidence="3">MBL fold metallo-hydrolase</fullName>
    </submittedName>
</protein>
<dbReference type="SUPFAM" id="SSF56281">
    <property type="entry name" value="Metallo-hydrolase/oxidoreductase"/>
    <property type="match status" value="1"/>
</dbReference>
<dbReference type="SMART" id="SM00849">
    <property type="entry name" value="Lactamase_B"/>
    <property type="match status" value="1"/>
</dbReference>
<keyword evidence="1" id="KW-0479">Metal-binding</keyword>
<dbReference type="CDD" id="cd07724">
    <property type="entry name" value="POD-like_MBL-fold"/>
    <property type="match status" value="1"/>
</dbReference>
<accession>A0A545T193</accession>
<evidence type="ECO:0000313" key="4">
    <source>
        <dbReference type="Proteomes" id="UP000317839"/>
    </source>
</evidence>
<dbReference type="InterPro" id="IPR051682">
    <property type="entry name" value="Mito_Persulfide_Diox"/>
</dbReference>
<dbReference type="OrthoDB" id="9784009at2"/>
<dbReference type="GO" id="GO:0070813">
    <property type="term" value="P:hydrogen sulfide metabolic process"/>
    <property type="evidence" value="ECO:0007669"/>
    <property type="project" value="TreeGrafter"/>
</dbReference>
<keyword evidence="4" id="KW-1185">Reference proteome</keyword>
<dbReference type="Proteomes" id="UP000317839">
    <property type="component" value="Unassembled WGS sequence"/>
</dbReference>
<evidence type="ECO:0000256" key="1">
    <source>
        <dbReference type="ARBA" id="ARBA00022723"/>
    </source>
</evidence>